<dbReference type="InParanoid" id="I7MFW8"/>
<evidence type="ECO:0000313" key="7">
    <source>
        <dbReference type="Proteomes" id="UP000009168"/>
    </source>
</evidence>
<accession>I7MFW8</accession>
<keyword evidence="3" id="KW-0805">Transcription regulation</keyword>
<dbReference type="KEGG" id="tet:TTHERM_00304150"/>
<comment type="similarity">
    <text evidence="2">Belongs to the SNF5 family.</text>
</comment>
<dbReference type="RefSeq" id="XP_001020992.1">
    <property type="nucleotide sequence ID" value="XM_001020992.1"/>
</dbReference>
<name>I7MFW8_TETTS</name>
<keyword evidence="4" id="KW-0804">Transcription</keyword>
<dbReference type="HOGENOM" id="CLU_034163_0_0_1"/>
<evidence type="ECO:0000256" key="2">
    <source>
        <dbReference type="ARBA" id="ARBA00010239"/>
    </source>
</evidence>
<dbReference type="PANTHER" id="PTHR10019">
    <property type="entry name" value="SNF5"/>
    <property type="match status" value="1"/>
</dbReference>
<dbReference type="AlphaFoldDB" id="I7MFW8"/>
<gene>
    <name evidence="6" type="ORF">TTHERM_00304150</name>
</gene>
<dbReference type="Pfam" id="PF04855">
    <property type="entry name" value="SNF5"/>
    <property type="match status" value="2"/>
</dbReference>
<dbReference type="Proteomes" id="UP000009168">
    <property type="component" value="Unassembled WGS sequence"/>
</dbReference>
<organism evidence="6 7">
    <name type="scientific">Tetrahymena thermophila (strain SB210)</name>
    <dbReference type="NCBI Taxonomy" id="312017"/>
    <lineage>
        <taxon>Eukaryota</taxon>
        <taxon>Sar</taxon>
        <taxon>Alveolata</taxon>
        <taxon>Ciliophora</taxon>
        <taxon>Intramacronucleata</taxon>
        <taxon>Oligohymenophorea</taxon>
        <taxon>Hymenostomatida</taxon>
        <taxon>Tetrahymenina</taxon>
        <taxon>Tetrahymenidae</taxon>
        <taxon>Tetrahymena</taxon>
    </lineage>
</organism>
<dbReference type="GO" id="GO:0006338">
    <property type="term" value="P:chromatin remodeling"/>
    <property type="evidence" value="ECO:0007669"/>
    <property type="project" value="InterPro"/>
</dbReference>
<evidence type="ECO:0000256" key="1">
    <source>
        <dbReference type="ARBA" id="ARBA00004123"/>
    </source>
</evidence>
<sequence length="351" mass="42312">MSLTVTYNSGMVKKPLYQRVHEVLNRLGLFYQDICVEANINEESLIQWVNQDPEYDYAELELSLEKWIDSKYQRSQNNDEKQYYQIRSQYLKRLDINQQLANQWLEAPNIDKIPQNDQPNEYLIPISIDIELDGQTFKENIIWNYYEPYFTPENFAHHLAKENRLSPNIEQEVVNVIRRALQNYRFYDPKERELIRTIELNILIENVQLKDRFEWDINDFTNSPEQFAFNMCNELGLSGEFAQRIAYQIREQILSFQKQIMERRINQTASNFKKSTRSLIESSQNFTNFDPKIHIQGNTVITEENYLRPVLQDNDYDSFQWEPKISILQPDDIRKVQKEEQRKQRLMRRTR</sequence>
<dbReference type="GO" id="GO:0000228">
    <property type="term" value="C:nuclear chromosome"/>
    <property type="evidence" value="ECO:0007669"/>
    <property type="project" value="InterPro"/>
</dbReference>
<keyword evidence="7" id="KW-1185">Reference proteome</keyword>
<proteinExistence type="inferred from homology"/>
<dbReference type="eggNOG" id="KOG1649">
    <property type="taxonomic scope" value="Eukaryota"/>
</dbReference>
<dbReference type="OrthoDB" id="10258327at2759"/>
<dbReference type="EMBL" id="GG662608">
    <property type="protein sequence ID" value="EAS00747.1"/>
    <property type="molecule type" value="Genomic_DNA"/>
</dbReference>
<dbReference type="GeneID" id="7843179"/>
<dbReference type="InterPro" id="IPR006939">
    <property type="entry name" value="SNF5"/>
</dbReference>
<evidence type="ECO:0000256" key="4">
    <source>
        <dbReference type="ARBA" id="ARBA00023163"/>
    </source>
</evidence>
<dbReference type="STRING" id="312017.I7MFW8"/>
<reference evidence="7" key="1">
    <citation type="journal article" date="2006" name="PLoS Biol.">
        <title>Macronuclear genome sequence of the ciliate Tetrahymena thermophila, a model eukaryote.</title>
        <authorList>
            <person name="Eisen J.A."/>
            <person name="Coyne R.S."/>
            <person name="Wu M."/>
            <person name="Wu D."/>
            <person name="Thiagarajan M."/>
            <person name="Wortman J.R."/>
            <person name="Badger J.H."/>
            <person name="Ren Q."/>
            <person name="Amedeo P."/>
            <person name="Jones K.M."/>
            <person name="Tallon L.J."/>
            <person name="Delcher A.L."/>
            <person name="Salzberg S.L."/>
            <person name="Silva J.C."/>
            <person name="Haas B.J."/>
            <person name="Majoros W.H."/>
            <person name="Farzad M."/>
            <person name="Carlton J.M."/>
            <person name="Smith R.K. Jr."/>
            <person name="Garg J."/>
            <person name="Pearlman R.E."/>
            <person name="Karrer K.M."/>
            <person name="Sun L."/>
            <person name="Manning G."/>
            <person name="Elde N.C."/>
            <person name="Turkewitz A.P."/>
            <person name="Asai D.J."/>
            <person name="Wilkes D.E."/>
            <person name="Wang Y."/>
            <person name="Cai H."/>
            <person name="Collins K."/>
            <person name="Stewart B.A."/>
            <person name="Lee S.R."/>
            <person name="Wilamowska K."/>
            <person name="Weinberg Z."/>
            <person name="Ruzzo W.L."/>
            <person name="Wloga D."/>
            <person name="Gaertig J."/>
            <person name="Frankel J."/>
            <person name="Tsao C.-C."/>
            <person name="Gorovsky M.A."/>
            <person name="Keeling P.J."/>
            <person name="Waller R.F."/>
            <person name="Patron N.J."/>
            <person name="Cherry J.M."/>
            <person name="Stover N.A."/>
            <person name="Krieger C.J."/>
            <person name="del Toro C."/>
            <person name="Ryder H.F."/>
            <person name="Williamson S.C."/>
            <person name="Barbeau R.A."/>
            <person name="Hamilton E.P."/>
            <person name="Orias E."/>
        </authorList>
    </citation>
    <scope>NUCLEOTIDE SEQUENCE [LARGE SCALE GENOMIC DNA]</scope>
    <source>
        <strain evidence="7">SB210</strain>
    </source>
</reference>
<keyword evidence="5" id="KW-0539">Nucleus</keyword>
<comment type="subcellular location">
    <subcellularLocation>
        <location evidence="1">Nucleus</location>
    </subcellularLocation>
</comment>
<protein>
    <submittedName>
        <fullName evidence="6">SNF5/SMARCB 1/INI1 family protein</fullName>
    </submittedName>
</protein>
<evidence type="ECO:0000313" key="6">
    <source>
        <dbReference type="EMBL" id="EAS00747.1"/>
    </source>
</evidence>
<evidence type="ECO:0000256" key="3">
    <source>
        <dbReference type="ARBA" id="ARBA00023015"/>
    </source>
</evidence>
<evidence type="ECO:0000256" key="5">
    <source>
        <dbReference type="ARBA" id="ARBA00023242"/>
    </source>
</evidence>